<reference evidence="2" key="2">
    <citation type="submission" date="2020-08" db="EMBL/GenBank/DDBJ databases">
        <title>Plant Genome Project.</title>
        <authorList>
            <person name="Zhang R.-G."/>
        </authorList>
    </citation>
    <scope>NUCLEOTIDE SEQUENCE</scope>
    <source>
        <strain evidence="2">Huo1</strain>
        <tissue evidence="2">Leaf</tissue>
    </source>
</reference>
<feature type="compositionally biased region" description="Basic and acidic residues" evidence="1">
    <location>
        <begin position="174"/>
        <end position="186"/>
    </location>
</feature>
<proteinExistence type="predicted"/>
<dbReference type="Proteomes" id="UP000298416">
    <property type="component" value="Unassembled WGS sequence"/>
</dbReference>
<comment type="caution">
    <text evidence="2">The sequence shown here is derived from an EMBL/GenBank/DDBJ whole genome shotgun (WGS) entry which is preliminary data.</text>
</comment>
<reference evidence="2" key="1">
    <citation type="submission" date="2018-01" db="EMBL/GenBank/DDBJ databases">
        <authorList>
            <person name="Mao J.F."/>
        </authorList>
    </citation>
    <scope>NUCLEOTIDE SEQUENCE</scope>
    <source>
        <strain evidence="2">Huo1</strain>
        <tissue evidence="2">Leaf</tissue>
    </source>
</reference>
<accession>A0A8X8W7X6</accession>
<evidence type="ECO:0000313" key="3">
    <source>
        <dbReference type="Proteomes" id="UP000298416"/>
    </source>
</evidence>
<evidence type="ECO:0000256" key="1">
    <source>
        <dbReference type="SAM" id="MobiDB-lite"/>
    </source>
</evidence>
<dbReference type="PANTHER" id="PTHR31343:SF42">
    <property type="entry name" value="T15D22.8"/>
    <property type="match status" value="1"/>
</dbReference>
<feature type="compositionally biased region" description="Basic and acidic residues" evidence="1">
    <location>
        <begin position="154"/>
        <end position="166"/>
    </location>
</feature>
<feature type="region of interest" description="Disordered" evidence="1">
    <location>
        <begin position="154"/>
        <end position="200"/>
    </location>
</feature>
<organism evidence="2">
    <name type="scientific">Salvia splendens</name>
    <name type="common">Scarlet sage</name>
    <dbReference type="NCBI Taxonomy" id="180675"/>
    <lineage>
        <taxon>Eukaryota</taxon>
        <taxon>Viridiplantae</taxon>
        <taxon>Streptophyta</taxon>
        <taxon>Embryophyta</taxon>
        <taxon>Tracheophyta</taxon>
        <taxon>Spermatophyta</taxon>
        <taxon>Magnoliopsida</taxon>
        <taxon>eudicotyledons</taxon>
        <taxon>Gunneridae</taxon>
        <taxon>Pentapetalae</taxon>
        <taxon>asterids</taxon>
        <taxon>lamiids</taxon>
        <taxon>Lamiales</taxon>
        <taxon>Lamiaceae</taxon>
        <taxon>Nepetoideae</taxon>
        <taxon>Mentheae</taxon>
        <taxon>Salviinae</taxon>
        <taxon>Salvia</taxon>
        <taxon>Salvia subgen. Calosphace</taxon>
        <taxon>core Calosphace</taxon>
    </lineage>
</organism>
<sequence>MLGAGVQFNRSRNGDDRFSTAAKARRSQNFTRRVQSQSDVSSKQSRSDEFPTAESSSVCNLERFLESIAPSVQAQYLSKMTMPRDWRICNVEFQPYFLLSDLWVGFKEWSAYGAGVPLLLNDRDSVIQYYVPYLSGIQLYGDLSTSKTKLRRLGEESDGESFRDSCSDGSSDSELDRVDSGGKSPREGFSSDDGESGSSEGSLLFEYLARDQPYCREPLADKISDLARDFPELTTLRSCDLLPSSWLSVAWYPIYRIPTGPTLKDLDACFLTFHSLHTPMTGNEAVHPLLVTPPSESDGVSQISLPAFGLASYKYKVSLWTPNAGNQPEIANSLMQAADDWLNSLRVHHPDFSFFCRRCYNENQPNAVVELLKLSDDAKINFGDLMNFCRLGFLMYWHRQGLCSLSLAQQAELGFPPDVIADAHGLSCSGLHVTAVATSTWARASIASARIARLAILVHCVKIPHVECDSNLNFMVKAKCNELEHNEMH</sequence>
<dbReference type="Pfam" id="PF05623">
    <property type="entry name" value="DUF789"/>
    <property type="match status" value="1"/>
</dbReference>
<evidence type="ECO:0000313" key="2">
    <source>
        <dbReference type="EMBL" id="KAG6389918.1"/>
    </source>
</evidence>
<dbReference type="AlphaFoldDB" id="A0A8X8W7X6"/>
<name>A0A8X8W7X6_SALSN</name>
<dbReference type="PANTHER" id="PTHR31343">
    <property type="entry name" value="T15D22.8"/>
    <property type="match status" value="1"/>
</dbReference>
<gene>
    <name evidence="2" type="ORF">SASPL_151393</name>
</gene>
<feature type="region of interest" description="Disordered" evidence="1">
    <location>
        <begin position="1"/>
        <end position="54"/>
    </location>
</feature>
<keyword evidence="3" id="KW-1185">Reference proteome</keyword>
<dbReference type="InterPro" id="IPR008507">
    <property type="entry name" value="DUF789"/>
</dbReference>
<protein>
    <submittedName>
        <fullName evidence="2">Uncharacterized protein</fullName>
    </submittedName>
</protein>
<feature type="compositionally biased region" description="Low complexity" evidence="1">
    <location>
        <begin position="32"/>
        <end position="44"/>
    </location>
</feature>
<dbReference type="EMBL" id="PNBA02000020">
    <property type="protein sequence ID" value="KAG6389918.1"/>
    <property type="molecule type" value="Genomic_DNA"/>
</dbReference>